<evidence type="ECO:0000256" key="12">
    <source>
        <dbReference type="RuleBase" id="RU003661"/>
    </source>
</evidence>
<evidence type="ECO:0000313" key="14">
    <source>
        <dbReference type="EMBL" id="QXP99644.1"/>
    </source>
</evidence>
<keyword evidence="10 12" id="KW-0496">Mitochondrion</keyword>
<dbReference type="GO" id="GO:0015078">
    <property type="term" value="F:proton transmembrane transporter activity"/>
    <property type="evidence" value="ECO:0007669"/>
    <property type="project" value="InterPro"/>
</dbReference>
<sequence>MPQMMPINWIMYFFFFIYIFFIFISLNFYIFKYNKPLFYNNKSNKNFKNQIWKW</sequence>
<evidence type="ECO:0000256" key="5">
    <source>
        <dbReference type="ARBA" id="ARBA00022547"/>
    </source>
</evidence>
<feature type="transmembrane region" description="Helical" evidence="13">
    <location>
        <begin position="12"/>
        <end position="31"/>
    </location>
</feature>
<evidence type="ECO:0000256" key="11">
    <source>
        <dbReference type="ARBA" id="ARBA00023136"/>
    </source>
</evidence>
<evidence type="ECO:0000256" key="6">
    <source>
        <dbReference type="ARBA" id="ARBA00022692"/>
    </source>
</evidence>
<evidence type="ECO:0000256" key="1">
    <source>
        <dbReference type="ARBA" id="ARBA00004304"/>
    </source>
</evidence>
<geneLocation type="mitochondrion" evidence="14"/>
<dbReference type="InterPro" id="IPR001421">
    <property type="entry name" value="ATP8_metazoa"/>
</dbReference>
<gene>
    <name evidence="14" type="primary">ATP8</name>
</gene>
<keyword evidence="6 12" id="KW-0812">Transmembrane</keyword>
<evidence type="ECO:0000256" key="4">
    <source>
        <dbReference type="ARBA" id="ARBA00022448"/>
    </source>
</evidence>
<keyword evidence="8 13" id="KW-1133">Transmembrane helix</keyword>
<name>A0A8F6D5U5_9NEOP</name>
<comment type="subcellular location">
    <subcellularLocation>
        <location evidence="1 12">Mitochondrion membrane</location>
        <topology evidence="1 12">Single-pass membrane protein</topology>
    </subcellularLocation>
</comment>
<reference evidence="14" key="1">
    <citation type="submission" date="2021-05" db="EMBL/GenBank/DDBJ databases">
        <title>The complete mitochondrial genome of Blomfild's beauty butterfly Smyrna blomfildia (Insecta: Lepidoptera: Nymphalidae).</title>
        <authorList>
            <person name="Alexiuk M.R."/>
            <person name="Lalonde M.M.L."/>
            <person name="Marcus J.M."/>
        </authorList>
    </citation>
    <scope>NUCLEOTIDE SEQUENCE</scope>
</reference>
<dbReference type="AlphaFoldDB" id="A0A8F6D5U5"/>
<evidence type="ECO:0000256" key="13">
    <source>
        <dbReference type="SAM" id="Phobius"/>
    </source>
</evidence>
<keyword evidence="4 12" id="KW-0813">Transport</keyword>
<comment type="subunit">
    <text evidence="3">F-type ATPases have 2 components, CF(1) - the catalytic core - and CF(0) - the membrane proton channel.</text>
</comment>
<dbReference type="GO" id="GO:0045259">
    <property type="term" value="C:proton-transporting ATP synthase complex"/>
    <property type="evidence" value="ECO:0007669"/>
    <property type="project" value="UniProtKB-KW"/>
</dbReference>
<evidence type="ECO:0000256" key="3">
    <source>
        <dbReference type="ARBA" id="ARBA00011291"/>
    </source>
</evidence>
<dbReference type="GO" id="GO:0031966">
    <property type="term" value="C:mitochondrial membrane"/>
    <property type="evidence" value="ECO:0007669"/>
    <property type="project" value="UniProtKB-SubCell"/>
</dbReference>
<dbReference type="GO" id="GO:0015986">
    <property type="term" value="P:proton motive force-driven ATP synthesis"/>
    <property type="evidence" value="ECO:0007669"/>
    <property type="project" value="InterPro"/>
</dbReference>
<dbReference type="Pfam" id="PF00895">
    <property type="entry name" value="ATP-synt_8"/>
    <property type="match status" value="1"/>
</dbReference>
<keyword evidence="9 12" id="KW-0406">Ion transport</keyword>
<evidence type="ECO:0000256" key="8">
    <source>
        <dbReference type="ARBA" id="ARBA00022989"/>
    </source>
</evidence>
<keyword evidence="5 12" id="KW-0138">CF(0)</keyword>
<evidence type="ECO:0000256" key="2">
    <source>
        <dbReference type="ARBA" id="ARBA00008892"/>
    </source>
</evidence>
<protein>
    <recommendedName>
        <fullName evidence="12">ATP synthase complex subunit 8</fullName>
    </recommendedName>
</protein>
<proteinExistence type="inferred from homology"/>
<dbReference type="EMBL" id="MZ151338">
    <property type="protein sequence ID" value="QXP99644.1"/>
    <property type="molecule type" value="Genomic_DNA"/>
</dbReference>
<evidence type="ECO:0000256" key="9">
    <source>
        <dbReference type="ARBA" id="ARBA00023065"/>
    </source>
</evidence>
<keyword evidence="11 13" id="KW-0472">Membrane</keyword>
<evidence type="ECO:0000256" key="10">
    <source>
        <dbReference type="ARBA" id="ARBA00023128"/>
    </source>
</evidence>
<accession>A0A8F6D5U5</accession>
<keyword evidence="7 12" id="KW-0375">Hydrogen ion transport</keyword>
<evidence type="ECO:0000256" key="7">
    <source>
        <dbReference type="ARBA" id="ARBA00022781"/>
    </source>
</evidence>
<comment type="similarity">
    <text evidence="2 12">Belongs to the ATPase protein 8 family.</text>
</comment>
<organism evidence="14">
    <name type="scientific">Smyrna blomfildia</name>
    <dbReference type="NCBI Taxonomy" id="311132"/>
    <lineage>
        <taxon>Eukaryota</taxon>
        <taxon>Metazoa</taxon>
        <taxon>Ecdysozoa</taxon>
        <taxon>Arthropoda</taxon>
        <taxon>Hexapoda</taxon>
        <taxon>Insecta</taxon>
        <taxon>Pterygota</taxon>
        <taxon>Neoptera</taxon>
        <taxon>Endopterygota</taxon>
        <taxon>Lepidoptera</taxon>
        <taxon>Glossata</taxon>
        <taxon>Ditrysia</taxon>
        <taxon>Papilionoidea</taxon>
        <taxon>Nymphalidae</taxon>
        <taxon>Nymphalinae</taxon>
        <taxon>Smyrna</taxon>
    </lineage>
</organism>